<evidence type="ECO:0000313" key="5">
    <source>
        <dbReference type="EMBL" id="MBJ3786698.1"/>
    </source>
</evidence>
<dbReference type="Gene3D" id="1.25.40.10">
    <property type="entry name" value="Tetratricopeptide repeat domain"/>
    <property type="match status" value="1"/>
</dbReference>
<keyword evidence="2 3" id="KW-0802">TPR repeat</keyword>
<feature type="signal peptide" evidence="4">
    <location>
        <begin position="1"/>
        <end position="24"/>
    </location>
</feature>
<dbReference type="RefSeq" id="WP_198877903.1">
    <property type="nucleotide sequence ID" value="NZ_JAEKMH010000005.1"/>
</dbReference>
<evidence type="ECO:0000256" key="2">
    <source>
        <dbReference type="ARBA" id="ARBA00022803"/>
    </source>
</evidence>
<feature type="chain" id="PRO_5037036583" evidence="4">
    <location>
        <begin position="25"/>
        <end position="189"/>
    </location>
</feature>
<proteinExistence type="predicted"/>
<sequence length="189" mass="20722">MRILTRLTIAALLLSAAPASIALAEPYTVSAKQSAALDDLFQKLSAATSEAQARGLADQIWDIWISPDDPELAARVEEIFTAGGFAGPASQLPLIDELIADYPDYSEAWNLRATAHFMRGEYPKSLADIEETLKREPRHFGALSGRALILESQGKRDEALEAIEKALEVHPFLPERNLFPELGDPPIRS</sequence>
<dbReference type="Pfam" id="PF13432">
    <property type="entry name" value="TPR_16"/>
    <property type="match status" value="1"/>
</dbReference>
<feature type="repeat" description="TPR" evidence="3">
    <location>
        <begin position="106"/>
        <end position="139"/>
    </location>
</feature>
<reference evidence="5" key="1">
    <citation type="submission" date="2020-12" db="EMBL/GenBank/DDBJ databases">
        <title>Devosia sp. MSA67 isolated from Mo River.</title>
        <authorList>
            <person name="Ma F."/>
            <person name="Zi Z."/>
        </authorList>
    </citation>
    <scope>NUCLEOTIDE SEQUENCE</scope>
    <source>
        <strain evidence="5">MSA67</strain>
    </source>
</reference>
<dbReference type="SMART" id="SM00028">
    <property type="entry name" value="TPR"/>
    <property type="match status" value="2"/>
</dbReference>
<evidence type="ECO:0000313" key="6">
    <source>
        <dbReference type="Proteomes" id="UP000602124"/>
    </source>
</evidence>
<dbReference type="Proteomes" id="UP000602124">
    <property type="component" value="Unassembled WGS sequence"/>
</dbReference>
<keyword evidence="1" id="KW-0677">Repeat</keyword>
<feature type="repeat" description="TPR" evidence="3">
    <location>
        <begin position="140"/>
        <end position="173"/>
    </location>
</feature>
<dbReference type="InterPro" id="IPR051685">
    <property type="entry name" value="Ycf3/AcsC/BcsC/TPR_MFPF"/>
</dbReference>
<organism evidence="5 6">
    <name type="scientific">Devosia sediminis</name>
    <dbReference type="NCBI Taxonomy" id="2798801"/>
    <lineage>
        <taxon>Bacteria</taxon>
        <taxon>Pseudomonadati</taxon>
        <taxon>Pseudomonadota</taxon>
        <taxon>Alphaproteobacteria</taxon>
        <taxon>Hyphomicrobiales</taxon>
        <taxon>Devosiaceae</taxon>
        <taxon>Devosia</taxon>
    </lineage>
</organism>
<dbReference type="PANTHER" id="PTHR44943">
    <property type="entry name" value="CELLULOSE SYNTHASE OPERON PROTEIN C"/>
    <property type="match status" value="1"/>
</dbReference>
<gene>
    <name evidence="5" type="ORF">JEQ47_18380</name>
</gene>
<evidence type="ECO:0000256" key="3">
    <source>
        <dbReference type="PROSITE-ProRule" id="PRU00339"/>
    </source>
</evidence>
<accession>A0A934ITX8</accession>
<keyword evidence="4" id="KW-0732">Signal</keyword>
<dbReference type="PROSITE" id="PS50005">
    <property type="entry name" value="TPR"/>
    <property type="match status" value="2"/>
</dbReference>
<dbReference type="AlphaFoldDB" id="A0A934ITX8"/>
<dbReference type="PANTHER" id="PTHR44943:SF4">
    <property type="entry name" value="TPR REPEAT-CONTAINING PROTEIN MJ0798"/>
    <property type="match status" value="1"/>
</dbReference>
<dbReference type="InterPro" id="IPR011990">
    <property type="entry name" value="TPR-like_helical_dom_sf"/>
</dbReference>
<evidence type="ECO:0000256" key="1">
    <source>
        <dbReference type="ARBA" id="ARBA00022737"/>
    </source>
</evidence>
<name>A0A934ITX8_9HYPH</name>
<dbReference type="InterPro" id="IPR019734">
    <property type="entry name" value="TPR_rpt"/>
</dbReference>
<keyword evidence="6" id="KW-1185">Reference proteome</keyword>
<protein>
    <submittedName>
        <fullName evidence="5">Tetratricopeptide repeat protein</fullName>
    </submittedName>
</protein>
<dbReference type="SUPFAM" id="SSF48452">
    <property type="entry name" value="TPR-like"/>
    <property type="match status" value="1"/>
</dbReference>
<evidence type="ECO:0000256" key="4">
    <source>
        <dbReference type="SAM" id="SignalP"/>
    </source>
</evidence>
<comment type="caution">
    <text evidence="5">The sequence shown here is derived from an EMBL/GenBank/DDBJ whole genome shotgun (WGS) entry which is preliminary data.</text>
</comment>
<dbReference type="EMBL" id="JAEKMH010000005">
    <property type="protein sequence ID" value="MBJ3786698.1"/>
    <property type="molecule type" value="Genomic_DNA"/>
</dbReference>